<sequence>MTILNNPLNANIEEKKNTLYQQYVAISSELVEDKKWNIKIQKPLSVQKTVCDVCQNNDPRNFEMDESSKKCCIICSTQHDVLETSQAVHKDYDRVKIVTKVAYSRIVHFHECIKQYQDKQNCKIPQEVFDKLHQKFQTFRLLNDSGNAHIMYSRITKNTIIMFLKQLNYANHYENANYIYYVLVGKRIDDIEYLEDKIIEYFLELSSLYDSIYGKDKPMELKRKNFINVQYILFQLLRNRNHMCKLEDFVLKTIEKKCFTTRFAHIYLKSWVGVLHQHFDSYGCVLF</sequence>
<dbReference type="InterPro" id="IPR007031">
    <property type="entry name" value="Poxvirus_VLTF3"/>
</dbReference>
<comment type="caution">
    <text evidence="1">The sequence shown here is derived from an EMBL/GenBank/DDBJ whole genome shotgun (WGS) entry which is preliminary data.</text>
</comment>
<proteinExistence type="predicted"/>
<protein>
    <submittedName>
        <fullName evidence="1">Uncharacterized protein</fullName>
    </submittedName>
</protein>
<dbReference type="Pfam" id="PF04947">
    <property type="entry name" value="Pox_VLTF3"/>
    <property type="match status" value="1"/>
</dbReference>
<gene>
    <name evidence="1" type="ORF">DPMN_170072</name>
</gene>
<dbReference type="AlphaFoldDB" id="A0A9D4DWE7"/>
<dbReference type="Proteomes" id="UP000828390">
    <property type="component" value="Unassembled WGS sequence"/>
</dbReference>
<dbReference type="GO" id="GO:0046782">
    <property type="term" value="P:regulation of viral transcription"/>
    <property type="evidence" value="ECO:0007669"/>
    <property type="project" value="InterPro"/>
</dbReference>
<accession>A0A9D4DWE7</accession>
<name>A0A9D4DWE7_DREPO</name>
<evidence type="ECO:0000313" key="2">
    <source>
        <dbReference type="Proteomes" id="UP000828390"/>
    </source>
</evidence>
<reference evidence="1" key="1">
    <citation type="journal article" date="2019" name="bioRxiv">
        <title>The Genome of the Zebra Mussel, Dreissena polymorpha: A Resource for Invasive Species Research.</title>
        <authorList>
            <person name="McCartney M.A."/>
            <person name="Auch B."/>
            <person name="Kono T."/>
            <person name="Mallez S."/>
            <person name="Zhang Y."/>
            <person name="Obille A."/>
            <person name="Becker A."/>
            <person name="Abrahante J.E."/>
            <person name="Garbe J."/>
            <person name="Badalamenti J.P."/>
            <person name="Herman A."/>
            <person name="Mangelson H."/>
            <person name="Liachko I."/>
            <person name="Sullivan S."/>
            <person name="Sone E.D."/>
            <person name="Koren S."/>
            <person name="Silverstein K.A.T."/>
            <person name="Beckman K.B."/>
            <person name="Gohl D.M."/>
        </authorList>
    </citation>
    <scope>NUCLEOTIDE SEQUENCE</scope>
    <source>
        <strain evidence="1">Duluth1</strain>
        <tissue evidence="1">Whole animal</tissue>
    </source>
</reference>
<dbReference type="EMBL" id="JAIWYP010000009">
    <property type="protein sequence ID" value="KAH3768856.1"/>
    <property type="molecule type" value="Genomic_DNA"/>
</dbReference>
<keyword evidence="2" id="KW-1185">Reference proteome</keyword>
<evidence type="ECO:0000313" key="1">
    <source>
        <dbReference type="EMBL" id="KAH3768856.1"/>
    </source>
</evidence>
<organism evidence="1 2">
    <name type="scientific">Dreissena polymorpha</name>
    <name type="common">Zebra mussel</name>
    <name type="synonym">Mytilus polymorpha</name>
    <dbReference type="NCBI Taxonomy" id="45954"/>
    <lineage>
        <taxon>Eukaryota</taxon>
        <taxon>Metazoa</taxon>
        <taxon>Spiralia</taxon>
        <taxon>Lophotrochozoa</taxon>
        <taxon>Mollusca</taxon>
        <taxon>Bivalvia</taxon>
        <taxon>Autobranchia</taxon>
        <taxon>Heteroconchia</taxon>
        <taxon>Euheterodonta</taxon>
        <taxon>Imparidentia</taxon>
        <taxon>Neoheterodontei</taxon>
        <taxon>Myida</taxon>
        <taxon>Dreissenoidea</taxon>
        <taxon>Dreissenidae</taxon>
        <taxon>Dreissena</taxon>
    </lineage>
</organism>
<reference evidence="1" key="2">
    <citation type="submission" date="2020-11" db="EMBL/GenBank/DDBJ databases">
        <authorList>
            <person name="McCartney M.A."/>
            <person name="Auch B."/>
            <person name="Kono T."/>
            <person name="Mallez S."/>
            <person name="Becker A."/>
            <person name="Gohl D.M."/>
            <person name="Silverstein K.A.T."/>
            <person name="Koren S."/>
            <person name="Bechman K.B."/>
            <person name="Herman A."/>
            <person name="Abrahante J.E."/>
            <person name="Garbe J."/>
        </authorList>
    </citation>
    <scope>NUCLEOTIDE SEQUENCE</scope>
    <source>
        <strain evidence="1">Duluth1</strain>
        <tissue evidence="1">Whole animal</tissue>
    </source>
</reference>